<feature type="non-terminal residue" evidence="2">
    <location>
        <position position="43"/>
    </location>
</feature>
<dbReference type="EC" id="3.5.4.19" evidence="2"/>
<feature type="region of interest" description="Disordered" evidence="1">
    <location>
        <begin position="1"/>
        <end position="43"/>
    </location>
</feature>
<evidence type="ECO:0000313" key="2">
    <source>
        <dbReference type="EMBL" id="CAA9401679.1"/>
    </source>
</evidence>
<dbReference type="AlphaFoldDB" id="A0A6J4NZG1"/>
<proteinExistence type="predicted"/>
<reference evidence="2" key="1">
    <citation type="submission" date="2020-02" db="EMBL/GenBank/DDBJ databases">
        <authorList>
            <person name="Meier V. D."/>
        </authorList>
    </citation>
    <scope>NUCLEOTIDE SEQUENCE</scope>
    <source>
        <strain evidence="2">AVDCRST_MAG64</strain>
    </source>
</reference>
<keyword evidence="2" id="KW-0378">Hydrolase</keyword>
<accession>A0A6J4NZG1</accession>
<protein>
    <submittedName>
        <fullName evidence="2">Phosphoribosyl-AMP cyclohydrolase</fullName>
        <ecNumber evidence="2">3.5.4.19</ecNumber>
    </submittedName>
</protein>
<evidence type="ECO:0000256" key="1">
    <source>
        <dbReference type="SAM" id="MobiDB-lite"/>
    </source>
</evidence>
<dbReference type="EMBL" id="CADCUQ010000397">
    <property type="protein sequence ID" value="CAA9401679.1"/>
    <property type="molecule type" value="Genomic_DNA"/>
</dbReference>
<sequence>GRHPGEPEVRRQRPDPRDRPGPRDRAGPDDGVDEPRVAGQDGR</sequence>
<dbReference type="GO" id="GO:0004635">
    <property type="term" value="F:phosphoribosyl-AMP cyclohydrolase activity"/>
    <property type="evidence" value="ECO:0007669"/>
    <property type="project" value="UniProtKB-EC"/>
</dbReference>
<name>A0A6J4NZG1_9BACT</name>
<feature type="non-terminal residue" evidence="2">
    <location>
        <position position="1"/>
    </location>
</feature>
<organism evidence="2">
    <name type="scientific">uncultured Phycisphaerae bacterium</name>
    <dbReference type="NCBI Taxonomy" id="904963"/>
    <lineage>
        <taxon>Bacteria</taxon>
        <taxon>Pseudomonadati</taxon>
        <taxon>Planctomycetota</taxon>
        <taxon>Phycisphaerae</taxon>
        <taxon>environmental samples</taxon>
    </lineage>
</organism>
<gene>
    <name evidence="2" type="ORF">AVDCRST_MAG64-1738</name>
</gene>